<evidence type="ECO:0000313" key="2">
    <source>
        <dbReference type="Proteomes" id="UP000439983"/>
    </source>
</evidence>
<reference evidence="1 2" key="1">
    <citation type="journal article" date="2013" name="Genome Biol.">
        <title>Comparative genomics of the core and accessory genomes of 48 Sinorhizobium strains comprising five genospecies.</title>
        <authorList>
            <person name="Sugawara M."/>
            <person name="Epstein B."/>
            <person name="Badgley B.D."/>
            <person name="Unno T."/>
            <person name="Xu L."/>
            <person name="Reese J."/>
            <person name="Gyaneshwar P."/>
            <person name="Denny R."/>
            <person name="Mudge J."/>
            <person name="Bharti A.K."/>
            <person name="Farmer A.D."/>
            <person name="May G.D."/>
            <person name="Woodward J.E."/>
            <person name="Medigue C."/>
            <person name="Vallenet D."/>
            <person name="Lajus A."/>
            <person name="Rouy Z."/>
            <person name="Martinez-Vaz B."/>
            <person name="Tiffin P."/>
            <person name="Young N.D."/>
            <person name="Sadowsky M.J."/>
        </authorList>
    </citation>
    <scope>NUCLEOTIDE SEQUENCE [LARGE SCALE GENOMIC DNA]</scope>
    <source>
        <strain evidence="1 2">USDA4894</strain>
    </source>
</reference>
<dbReference type="Proteomes" id="UP000439983">
    <property type="component" value="Unassembled WGS sequence"/>
</dbReference>
<evidence type="ECO:0000313" key="1">
    <source>
        <dbReference type="EMBL" id="MQX15400.1"/>
    </source>
</evidence>
<dbReference type="RefSeq" id="WP_153439227.1">
    <property type="nucleotide sequence ID" value="NZ_CP121659.1"/>
</dbReference>
<protein>
    <submittedName>
        <fullName evidence="1">Uncharacterized protein</fullName>
    </submittedName>
</protein>
<accession>A0A6N7LDQ0</accession>
<dbReference type="EMBL" id="WITC01000038">
    <property type="protein sequence ID" value="MQX15400.1"/>
    <property type="molecule type" value="Genomic_DNA"/>
</dbReference>
<name>A0A6N7LDQ0_SINTE</name>
<keyword evidence="2" id="KW-1185">Reference proteome</keyword>
<proteinExistence type="predicted"/>
<dbReference type="OrthoDB" id="8281590at2"/>
<gene>
    <name evidence="1" type="ORF">GHK62_11645</name>
</gene>
<sequence length="92" mass="9851">MRESAKTLDAMTLRERSDLMTSVANALEATAEKAQEIGNDRYAANSISLARIIDGCAGDLVTSNLPAAELLLQHGIRLLALFKGGTPRTTLH</sequence>
<comment type="caution">
    <text evidence="1">The sequence shown here is derived from an EMBL/GenBank/DDBJ whole genome shotgun (WGS) entry which is preliminary data.</text>
</comment>
<organism evidence="1 2">
    <name type="scientific">Sinorhizobium terangae</name>
    <dbReference type="NCBI Taxonomy" id="110322"/>
    <lineage>
        <taxon>Bacteria</taxon>
        <taxon>Pseudomonadati</taxon>
        <taxon>Pseudomonadota</taxon>
        <taxon>Alphaproteobacteria</taxon>
        <taxon>Hyphomicrobiales</taxon>
        <taxon>Rhizobiaceae</taxon>
        <taxon>Sinorhizobium/Ensifer group</taxon>
        <taxon>Sinorhizobium</taxon>
    </lineage>
</organism>
<dbReference type="AlphaFoldDB" id="A0A6N7LDQ0"/>